<organism evidence="1 2">
    <name type="scientific">Pluteus cervinus</name>
    <dbReference type="NCBI Taxonomy" id="181527"/>
    <lineage>
        <taxon>Eukaryota</taxon>
        <taxon>Fungi</taxon>
        <taxon>Dikarya</taxon>
        <taxon>Basidiomycota</taxon>
        <taxon>Agaricomycotina</taxon>
        <taxon>Agaricomycetes</taxon>
        <taxon>Agaricomycetidae</taxon>
        <taxon>Agaricales</taxon>
        <taxon>Pluteineae</taxon>
        <taxon>Pluteaceae</taxon>
        <taxon>Pluteus</taxon>
    </lineage>
</organism>
<dbReference type="EMBL" id="ML208487">
    <property type="protein sequence ID" value="TFK64166.1"/>
    <property type="molecule type" value="Genomic_DNA"/>
</dbReference>
<accession>A0ACD3AF49</accession>
<evidence type="ECO:0000313" key="2">
    <source>
        <dbReference type="Proteomes" id="UP000308600"/>
    </source>
</evidence>
<name>A0ACD3AF49_9AGAR</name>
<reference evidence="1 2" key="1">
    <citation type="journal article" date="2019" name="Nat. Ecol. Evol.">
        <title>Megaphylogeny resolves global patterns of mushroom evolution.</title>
        <authorList>
            <person name="Varga T."/>
            <person name="Krizsan K."/>
            <person name="Foldi C."/>
            <person name="Dima B."/>
            <person name="Sanchez-Garcia M."/>
            <person name="Sanchez-Ramirez S."/>
            <person name="Szollosi G.J."/>
            <person name="Szarkandi J.G."/>
            <person name="Papp V."/>
            <person name="Albert L."/>
            <person name="Andreopoulos W."/>
            <person name="Angelini C."/>
            <person name="Antonin V."/>
            <person name="Barry K.W."/>
            <person name="Bougher N.L."/>
            <person name="Buchanan P."/>
            <person name="Buyck B."/>
            <person name="Bense V."/>
            <person name="Catcheside P."/>
            <person name="Chovatia M."/>
            <person name="Cooper J."/>
            <person name="Damon W."/>
            <person name="Desjardin D."/>
            <person name="Finy P."/>
            <person name="Geml J."/>
            <person name="Haridas S."/>
            <person name="Hughes K."/>
            <person name="Justo A."/>
            <person name="Karasinski D."/>
            <person name="Kautmanova I."/>
            <person name="Kiss B."/>
            <person name="Kocsube S."/>
            <person name="Kotiranta H."/>
            <person name="LaButti K.M."/>
            <person name="Lechner B.E."/>
            <person name="Liimatainen K."/>
            <person name="Lipzen A."/>
            <person name="Lukacs Z."/>
            <person name="Mihaltcheva S."/>
            <person name="Morgado L.N."/>
            <person name="Niskanen T."/>
            <person name="Noordeloos M.E."/>
            <person name="Ohm R.A."/>
            <person name="Ortiz-Santana B."/>
            <person name="Ovrebo C."/>
            <person name="Racz N."/>
            <person name="Riley R."/>
            <person name="Savchenko A."/>
            <person name="Shiryaev A."/>
            <person name="Soop K."/>
            <person name="Spirin V."/>
            <person name="Szebenyi C."/>
            <person name="Tomsovsky M."/>
            <person name="Tulloss R.E."/>
            <person name="Uehling J."/>
            <person name="Grigoriev I.V."/>
            <person name="Vagvolgyi C."/>
            <person name="Papp T."/>
            <person name="Martin F.M."/>
            <person name="Miettinen O."/>
            <person name="Hibbett D.S."/>
            <person name="Nagy L.G."/>
        </authorList>
    </citation>
    <scope>NUCLEOTIDE SEQUENCE [LARGE SCALE GENOMIC DNA]</scope>
    <source>
        <strain evidence="1 2">NL-1719</strain>
    </source>
</reference>
<sequence>MVMNIKGHNGLVPCRMCTISGLRIPSSTNKTHYVPLDRSRHSDVRKDSTAVKAYKPLELPFRTHTEFLQQAHKVQFAATTTESNNLAKQFGIKGTCLLSLLSSLRFPSSFPYDFMHLIFENVVKNLVLLWTGKYKDLDAGKGNYHLSKNVWEAIGAATANLGSTIPSAFGARPPNIADDKQSGTADTWSFWMLYLGPVLLSQKFENAVYFTHFIKLVKLIHICLQFSISRQDLTQLRNGFAEWVQEYEKSVLLL</sequence>
<dbReference type="Proteomes" id="UP000308600">
    <property type="component" value="Unassembled WGS sequence"/>
</dbReference>
<keyword evidence="2" id="KW-1185">Reference proteome</keyword>
<proteinExistence type="predicted"/>
<evidence type="ECO:0000313" key="1">
    <source>
        <dbReference type="EMBL" id="TFK64166.1"/>
    </source>
</evidence>
<protein>
    <submittedName>
        <fullName evidence="1">Uncharacterized protein</fullName>
    </submittedName>
</protein>
<gene>
    <name evidence="1" type="ORF">BDN72DRAFT_872143</name>
</gene>